<protein>
    <submittedName>
        <fullName evidence="2">Transposase family protein</fullName>
    </submittedName>
</protein>
<dbReference type="InterPro" id="IPR012337">
    <property type="entry name" value="RNaseH-like_sf"/>
</dbReference>
<dbReference type="Gene3D" id="3.30.420.10">
    <property type="entry name" value="Ribonuclease H-like superfamily/Ribonuclease H"/>
    <property type="match status" value="1"/>
</dbReference>
<dbReference type="PROSITE" id="PS50994">
    <property type="entry name" value="INTEGRASE"/>
    <property type="match status" value="1"/>
</dbReference>
<dbReference type="Proteomes" id="UP000310541">
    <property type="component" value="Unassembled WGS sequence"/>
</dbReference>
<sequence>MKGNLHDIELFHTDRGNEFKNRLNDEALETFQIKPSLCFKGSPYDNSVAEAMFKVIKTEFVYLVHFENSACNMWNITNLPSMWFNFTNPH</sequence>
<evidence type="ECO:0000313" key="3">
    <source>
        <dbReference type="Proteomes" id="UP000310541"/>
    </source>
</evidence>
<accession>A0A4U1MIS9</accession>
<name>A0A4U1MIS9_9BACL</name>
<organism evidence="2 3">
    <name type="scientific">Guptibacillus hwajinpoensis</name>
    <dbReference type="NCBI Taxonomy" id="208199"/>
    <lineage>
        <taxon>Bacteria</taxon>
        <taxon>Bacillati</taxon>
        <taxon>Bacillota</taxon>
        <taxon>Bacilli</taxon>
        <taxon>Bacillales</taxon>
        <taxon>Guptibacillaceae</taxon>
        <taxon>Guptibacillus</taxon>
    </lineage>
</organism>
<comment type="caution">
    <text evidence="2">The sequence shown here is derived from an EMBL/GenBank/DDBJ whole genome shotgun (WGS) entry which is preliminary data.</text>
</comment>
<dbReference type="OrthoDB" id="9781005at2"/>
<dbReference type="GO" id="GO:0003676">
    <property type="term" value="F:nucleic acid binding"/>
    <property type="evidence" value="ECO:0007669"/>
    <property type="project" value="InterPro"/>
</dbReference>
<reference evidence="2 3" key="1">
    <citation type="submission" date="2019-04" db="EMBL/GenBank/DDBJ databases">
        <title>Genome sequence of Bacillus hwajinpoensis strain Y2.</title>
        <authorList>
            <person name="Fair J.L."/>
            <person name="Maclea K.S."/>
        </authorList>
    </citation>
    <scope>NUCLEOTIDE SEQUENCE [LARGE SCALE GENOMIC DNA]</scope>
    <source>
        <strain evidence="2 3">Y2</strain>
    </source>
</reference>
<gene>
    <name evidence="2" type="ORF">FBF83_10855</name>
</gene>
<dbReference type="InterPro" id="IPR036397">
    <property type="entry name" value="RNaseH_sf"/>
</dbReference>
<dbReference type="SUPFAM" id="SSF53098">
    <property type="entry name" value="Ribonuclease H-like"/>
    <property type="match status" value="1"/>
</dbReference>
<dbReference type="InterPro" id="IPR001584">
    <property type="entry name" value="Integrase_cat-core"/>
</dbReference>
<dbReference type="EMBL" id="SWFM01000003">
    <property type="protein sequence ID" value="TKD70376.1"/>
    <property type="molecule type" value="Genomic_DNA"/>
</dbReference>
<proteinExistence type="predicted"/>
<evidence type="ECO:0000313" key="2">
    <source>
        <dbReference type="EMBL" id="TKD70376.1"/>
    </source>
</evidence>
<evidence type="ECO:0000259" key="1">
    <source>
        <dbReference type="PROSITE" id="PS50994"/>
    </source>
</evidence>
<feature type="domain" description="Integrase catalytic" evidence="1">
    <location>
        <begin position="1"/>
        <end position="90"/>
    </location>
</feature>
<dbReference type="AlphaFoldDB" id="A0A4U1MIS9"/>
<dbReference type="GO" id="GO:0015074">
    <property type="term" value="P:DNA integration"/>
    <property type="evidence" value="ECO:0007669"/>
    <property type="project" value="InterPro"/>
</dbReference>